<protein>
    <submittedName>
        <fullName evidence="1">Uncharacterized protein</fullName>
    </submittedName>
</protein>
<name>A0A6A4ZSG0_APHAT</name>
<proteinExistence type="predicted"/>
<evidence type="ECO:0000313" key="2">
    <source>
        <dbReference type="Proteomes" id="UP000469452"/>
    </source>
</evidence>
<accession>A0A6A4ZSG0</accession>
<dbReference type="AlphaFoldDB" id="A0A6A4ZSG0"/>
<gene>
    <name evidence="1" type="ORF">AaE_009445</name>
</gene>
<reference evidence="1 2" key="1">
    <citation type="submission" date="2019-06" db="EMBL/GenBank/DDBJ databases">
        <title>Genomics analysis of Aphanomyces spp. identifies a new class of oomycete effector associated with host adaptation.</title>
        <authorList>
            <person name="Gaulin E."/>
        </authorList>
    </citation>
    <scope>NUCLEOTIDE SEQUENCE [LARGE SCALE GENOMIC DNA]</scope>
    <source>
        <strain evidence="1 2">E</strain>
    </source>
</reference>
<comment type="caution">
    <text evidence="1">The sequence shown here is derived from an EMBL/GenBank/DDBJ whole genome shotgun (WGS) entry which is preliminary data.</text>
</comment>
<dbReference type="PANTHER" id="PTHR37028:SF4">
    <property type="entry name" value="ALMS MOTIF DOMAIN-CONTAINING PROTEIN"/>
    <property type="match status" value="1"/>
</dbReference>
<dbReference type="VEuPathDB" id="FungiDB:H257_17670"/>
<organism evidence="1 2">
    <name type="scientific">Aphanomyces astaci</name>
    <name type="common">Crayfish plague agent</name>
    <dbReference type="NCBI Taxonomy" id="112090"/>
    <lineage>
        <taxon>Eukaryota</taxon>
        <taxon>Sar</taxon>
        <taxon>Stramenopiles</taxon>
        <taxon>Oomycota</taxon>
        <taxon>Saprolegniomycetes</taxon>
        <taxon>Saprolegniales</taxon>
        <taxon>Verrucalvaceae</taxon>
        <taxon>Aphanomyces</taxon>
    </lineage>
</organism>
<sequence length="373" mass="43637">MLRQLEHAIEAESQLTFTPTINAHSHKLTHDMTKMDVTDRLVQDAEDTAEKKLQVQAYYAALLDFVARQQLLHAQMEQKFEAKLALEERIQAEEKPFQPCIGNSNQVLQYTRPKRLVESTQAQLYRMTYEEPRQRALVKKRLEDEQYEKFSHKPTLNPVSNALGRPTSIHKLAQKAPTKMIRSRVVRDMDAQAQAECRFRPELVAVDDADLDRTSVWNPDVRNNTCLQQIEQARMTRRQKLEDQRNSLEFQELQACTFAPAINKSTTKPSRGPVVVRGLGRFLELKQLAKRQVAERKEREAKVFTQTRDYTPRAYTVPQPFNLSFDQRRRAREERLKAEMDEKELGECTFQPHTMEHKNRRLIHSLLEQSQEL</sequence>
<dbReference type="Proteomes" id="UP000469452">
    <property type="component" value="Unassembled WGS sequence"/>
</dbReference>
<evidence type="ECO:0000313" key="1">
    <source>
        <dbReference type="EMBL" id="KAF0728470.1"/>
    </source>
</evidence>
<dbReference type="EMBL" id="VJMI01015419">
    <property type="protein sequence ID" value="KAF0728470.1"/>
    <property type="molecule type" value="Genomic_DNA"/>
</dbReference>
<dbReference type="PANTHER" id="PTHR37028">
    <property type="entry name" value="UNNAMED PRODUCT-RELATED"/>
    <property type="match status" value="1"/>
</dbReference>